<protein>
    <recommendedName>
        <fullName evidence="11 12">Protein transport protein BOS1</fullName>
    </recommendedName>
</protein>
<dbReference type="SUPFAM" id="SSF58038">
    <property type="entry name" value="SNARE fusion complex"/>
    <property type="match status" value="1"/>
</dbReference>
<keyword evidence="4 14" id="KW-0812">Transmembrane</keyword>
<dbReference type="PANTHER" id="PTHR21230:SF1">
    <property type="entry name" value="GOLGI SNAP RECEPTOR COMPLEX MEMBER 2"/>
    <property type="match status" value="1"/>
</dbReference>
<organism evidence="15 16">
    <name type="scientific">Protomyces lactucae-debilis</name>
    <dbReference type="NCBI Taxonomy" id="2754530"/>
    <lineage>
        <taxon>Eukaryota</taxon>
        <taxon>Fungi</taxon>
        <taxon>Dikarya</taxon>
        <taxon>Ascomycota</taxon>
        <taxon>Taphrinomycotina</taxon>
        <taxon>Taphrinomycetes</taxon>
        <taxon>Taphrinales</taxon>
        <taxon>Protomycetaceae</taxon>
        <taxon>Protomyces</taxon>
    </lineage>
</organism>
<dbReference type="RefSeq" id="XP_040722945.1">
    <property type="nucleotide sequence ID" value="XM_040869959.1"/>
</dbReference>
<dbReference type="GO" id="GO:0000139">
    <property type="term" value="C:Golgi membrane"/>
    <property type="evidence" value="ECO:0007669"/>
    <property type="project" value="UniProtKB-SubCell"/>
</dbReference>
<dbReference type="OMA" id="FCWLVIH"/>
<evidence type="ECO:0000313" key="16">
    <source>
        <dbReference type="Proteomes" id="UP000193685"/>
    </source>
</evidence>
<feature type="compositionally biased region" description="Basic and acidic residues" evidence="13">
    <location>
        <begin position="89"/>
        <end position="109"/>
    </location>
</feature>
<evidence type="ECO:0000256" key="14">
    <source>
        <dbReference type="SAM" id="Phobius"/>
    </source>
</evidence>
<comment type="function">
    <text evidence="12">SNARE required for protein transport between the ER and the Golgi complex.</text>
</comment>
<evidence type="ECO:0000256" key="7">
    <source>
        <dbReference type="ARBA" id="ARBA00022989"/>
    </source>
</evidence>
<feature type="region of interest" description="Disordered" evidence="13">
    <location>
        <begin position="89"/>
        <end position="143"/>
    </location>
</feature>
<keyword evidence="7 14" id="KW-1133">Transmembrane helix</keyword>
<evidence type="ECO:0000256" key="12">
    <source>
        <dbReference type="PIRNR" id="PIRNR028865"/>
    </source>
</evidence>
<proteinExistence type="inferred from homology"/>
<dbReference type="GO" id="GO:0005484">
    <property type="term" value="F:SNAP receptor activity"/>
    <property type="evidence" value="ECO:0007669"/>
    <property type="project" value="InterPro"/>
</dbReference>
<dbReference type="GO" id="GO:0000149">
    <property type="term" value="F:SNARE binding"/>
    <property type="evidence" value="ECO:0007669"/>
    <property type="project" value="TreeGrafter"/>
</dbReference>
<evidence type="ECO:0000256" key="4">
    <source>
        <dbReference type="ARBA" id="ARBA00022692"/>
    </source>
</evidence>
<dbReference type="OrthoDB" id="158360at2759"/>
<accession>A0A1Y2F1F4</accession>
<evidence type="ECO:0000256" key="1">
    <source>
        <dbReference type="ARBA" id="ARBA00004163"/>
    </source>
</evidence>
<dbReference type="AlphaFoldDB" id="A0A1Y2F1F4"/>
<evidence type="ECO:0000256" key="3">
    <source>
        <dbReference type="ARBA" id="ARBA00022448"/>
    </source>
</evidence>
<dbReference type="GO" id="GO:0015031">
    <property type="term" value="P:protein transport"/>
    <property type="evidence" value="ECO:0007669"/>
    <property type="project" value="UniProtKB-KW"/>
</dbReference>
<name>A0A1Y2F1F4_PROLT</name>
<dbReference type="GO" id="GO:0006906">
    <property type="term" value="P:vesicle fusion"/>
    <property type="evidence" value="ECO:0007669"/>
    <property type="project" value="TreeGrafter"/>
</dbReference>
<dbReference type="PANTHER" id="PTHR21230">
    <property type="entry name" value="VESICLE TRANSPORT V-SNARE PROTEIN VTI1-RELATED"/>
    <property type="match status" value="1"/>
</dbReference>
<gene>
    <name evidence="15" type="ORF">BCR37DRAFT_382797</name>
</gene>
<keyword evidence="9 12" id="KW-0472">Membrane</keyword>
<evidence type="ECO:0000256" key="6">
    <source>
        <dbReference type="ARBA" id="ARBA00022927"/>
    </source>
</evidence>
<evidence type="ECO:0000256" key="10">
    <source>
        <dbReference type="ARBA" id="ARBA00037983"/>
    </source>
</evidence>
<feature type="transmembrane region" description="Helical" evidence="14">
    <location>
        <begin position="213"/>
        <end position="233"/>
    </location>
</feature>
<dbReference type="GeneID" id="63786558"/>
<dbReference type="GO" id="GO:0031902">
    <property type="term" value="C:late endosome membrane"/>
    <property type="evidence" value="ECO:0007669"/>
    <property type="project" value="TreeGrafter"/>
</dbReference>
<keyword evidence="8" id="KW-0333">Golgi apparatus</keyword>
<dbReference type="GO" id="GO:0005789">
    <property type="term" value="C:endoplasmic reticulum membrane"/>
    <property type="evidence" value="ECO:0007669"/>
    <property type="project" value="UniProtKB-SubCell"/>
</dbReference>
<comment type="caution">
    <text evidence="15">The sequence shown here is derived from an EMBL/GenBank/DDBJ whole genome shotgun (WGS) entry which is preliminary data.</text>
</comment>
<keyword evidence="3 12" id="KW-0813">Transport</keyword>
<evidence type="ECO:0000256" key="8">
    <source>
        <dbReference type="ARBA" id="ARBA00023034"/>
    </source>
</evidence>
<dbReference type="EMBL" id="MCFI01000020">
    <property type="protein sequence ID" value="ORY77324.1"/>
    <property type="molecule type" value="Genomic_DNA"/>
</dbReference>
<evidence type="ECO:0000313" key="15">
    <source>
        <dbReference type="EMBL" id="ORY77324.1"/>
    </source>
</evidence>
<sequence>MASVIGNNCVRQIGLLRKDLDALAKNTSTNSSISSLKGQIGVSLTSLGRLLDDYESLVKAETNEAKQDRLLTRLKDLRKQHSELRQEFDKVGRQREEEQAHANRQDLLGRRPHANATPDNPYSNSSSGAQQAGGQQSTLSRHEGNMKEASALNRVSGALDEYIEAGLASLSDLRDQTATLKGTQKRLRDVAVKMGLSSETIRFIEQRTKGDRYVFYGGCFLTLVAFFFILRYFG</sequence>
<feature type="compositionally biased region" description="Low complexity" evidence="13">
    <location>
        <begin position="125"/>
        <end position="137"/>
    </location>
</feature>
<dbReference type="GO" id="GO:0006888">
    <property type="term" value="P:endoplasmic reticulum to Golgi vesicle-mediated transport"/>
    <property type="evidence" value="ECO:0007669"/>
    <property type="project" value="TreeGrafter"/>
</dbReference>
<reference evidence="15 16" key="1">
    <citation type="submission" date="2016-07" db="EMBL/GenBank/DDBJ databases">
        <title>Pervasive Adenine N6-methylation of Active Genes in Fungi.</title>
        <authorList>
            <consortium name="DOE Joint Genome Institute"/>
            <person name="Mondo S.J."/>
            <person name="Dannebaum R.O."/>
            <person name="Kuo R.C."/>
            <person name="Labutti K."/>
            <person name="Haridas S."/>
            <person name="Kuo A."/>
            <person name="Salamov A."/>
            <person name="Ahrendt S.R."/>
            <person name="Lipzen A."/>
            <person name="Sullivan W."/>
            <person name="Andreopoulos W.B."/>
            <person name="Clum A."/>
            <person name="Lindquist E."/>
            <person name="Daum C."/>
            <person name="Ramamoorthy G.K."/>
            <person name="Gryganskyi A."/>
            <person name="Culley D."/>
            <person name="Magnuson J.K."/>
            <person name="James T.Y."/>
            <person name="O'Malley M.A."/>
            <person name="Stajich J.E."/>
            <person name="Spatafora J.W."/>
            <person name="Visel A."/>
            <person name="Grigoriev I.V."/>
        </authorList>
    </citation>
    <scope>NUCLEOTIDE SEQUENCE [LARGE SCALE GENOMIC DNA]</scope>
    <source>
        <strain evidence="15 16">12-1054</strain>
    </source>
</reference>
<dbReference type="Proteomes" id="UP000193685">
    <property type="component" value="Unassembled WGS sequence"/>
</dbReference>
<evidence type="ECO:0000256" key="9">
    <source>
        <dbReference type="ARBA" id="ARBA00023136"/>
    </source>
</evidence>
<evidence type="ECO:0000256" key="2">
    <source>
        <dbReference type="ARBA" id="ARBA00004409"/>
    </source>
</evidence>
<comment type="subcellular location">
    <subcellularLocation>
        <location evidence="1">Endoplasmic reticulum membrane</location>
        <topology evidence="1">Single-pass type IV membrane protein</topology>
    </subcellularLocation>
    <subcellularLocation>
        <location evidence="2">Golgi apparatus membrane</location>
        <topology evidence="2">Single-pass type IV membrane protein</topology>
    </subcellularLocation>
</comment>
<evidence type="ECO:0000256" key="11">
    <source>
        <dbReference type="ARBA" id="ARBA00040957"/>
    </source>
</evidence>
<dbReference type="GO" id="GO:0012507">
    <property type="term" value="C:ER to Golgi transport vesicle membrane"/>
    <property type="evidence" value="ECO:0007669"/>
    <property type="project" value="TreeGrafter"/>
</dbReference>
<evidence type="ECO:0000256" key="5">
    <source>
        <dbReference type="ARBA" id="ARBA00022892"/>
    </source>
</evidence>
<evidence type="ECO:0000256" key="13">
    <source>
        <dbReference type="SAM" id="MobiDB-lite"/>
    </source>
</evidence>
<dbReference type="PIRSF" id="PIRSF028865">
    <property type="entry name" value="Membrin-2"/>
    <property type="match status" value="1"/>
</dbReference>
<dbReference type="STRING" id="56484.A0A1Y2F1F4"/>
<keyword evidence="6 12" id="KW-0653">Protein transport</keyword>
<dbReference type="GO" id="GO:0031201">
    <property type="term" value="C:SNARE complex"/>
    <property type="evidence" value="ECO:0007669"/>
    <property type="project" value="TreeGrafter"/>
</dbReference>
<keyword evidence="16" id="KW-1185">Reference proteome</keyword>
<dbReference type="InterPro" id="IPR027027">
    <property type="entry name" value="GOSR2/Membrin/Bos1"/>
</dbReference>
<dbReference type="Pfam" id="PF12352">
    <property type="entry name" value="V-SNARE_C"/>
    <property type="match status" value="1"/>
</dbReference>
<comment type="similarity">
    <text evidence="10 12">Belongs to the BOS1 family.</text>
</comment>
<keyword evidence="5" id="KW-0931">ER-Golgi transport</keyword>